<dbReference type="InterPro" id="IPR027417">
    <property type="entry name" value="P-loop_NTPase"/>
</dbReference>
<evidence type="ECO:0000256" key="1">
    <source>
        <dbReference type="ARBA" id="ARBA00004141"/>
    </source>
</evidence>
<evidence type="ECO:0000256" key="5">
    <source>
        <dbReference type="ARBA" id="ARBA00022741"/>
    </source>
</evidence>
<feature type="transmembrane region" description="Helical" evidence="10">
    <location>
        <begin position="24"/>
        <end position="43"/>
    </location>
</feature>
<comment type="subcellular location">
    <subcellularLocation>
        <location evidence="1">Membrane</location>
        <topology evidence="1">Multi-pass membrane protein</topology>
    </subcellularLocation>
</comment>
<evidence type="ECO:0000259" key="11">
    <source>
        <dbReference type="PROSITE" id="PS50893"/>
    </source>
</evidence>
<evidence type="ECO:0000256" key="7">
    <source>
        <dbReference type="ARBA" id="ARBA00022989"/>
    </source>
</evidence>
<feature type="compositionally biased region" description="Polar residues" evidence="9">
    <location>
        <begin position="2231"/>
        <end position="2268"/>
    </location>
</feature>
<dbReference type="Pfam" id="PF00005">
    <property type="entry name" value="ABC_tran"/>
    <property type="match status" value="2"/>
</dbReference>
<name>A0A811JT03_9BILA</name>
<dbReference type="EMBL" id="CAJFCW020000001">
    <property type="protein sequence ID" value="CAG9081603.1"/>
    <property type="molecule type" value="Genomic_DNA"/>
</dbReference>
<dbReference type="InterPro" id="IPR056264">
    <property type="entry name" value="R2_ABCA1-4-like"/>
</dbReference>
<keyword evidence="4 10" id="KW-0812">Transmembrane</keyword>
<feature type="domain" description="ABC transporter" evidence="11">
    <location>
        <begin position="860"/>
        <end position="1090"/>
    </location>
</feature>
<reference evidence="12" key="1">
    <citation type="submission" date="2020-09" db="EMBL/GenBank/DDBJ databases">
        <authorList>
            <person name="Kikuchi T."/>
        </authorList>
    </citation>
    <scope>NUCLEOTIDE SEQUENCE</scope>
    <source>
        <strain evidence="12">SH1</strain>
    </source>
</reference>
<dbReference type="GO" id="GO:0005319">
    <property type="term" value="F:lipid transporter activity"/>
    <property type="evidence" value="ECO:0007669"/>
    <property type="project" value="TreeGrafter"/>
</dbReference>
<feature type="transmembrane region" description="Helical" evidence="10">
    <location>
        <begin position="1257"/>
        <end position="1279"/>
    </location>
</feature>
<dbReference type="GO" id="GO:0016887">
    <property type="term" value="F:ATP hydrolysis activity"/>
    <property type="evidence" value="ECO:0007669"/>
    <property type="project" value="InterPro"/>
</dbReference>
<dbReference type="InterPro" id="IPR003593">
    <property type="entry name" value="AAA+_ATPase"/>
</dbReference>
<dbReference type="Pfam" id="PF23321">
    <property type="entry name" value="R1_ABCA1"/>
    <property type="match status" value="1"/>
</dbReference>
<evidence type="ECO:0000256" key="4">
    <source>
        <dbReference type="ARBA" id="ARBA00022692"/>
    </source>
</evidence>
<feature type="compositionally biased region" description="Basic and acidic residues" evidence="9">
    <location>
        <begin position="2191"/>
        <end position="2230"/>
    </location>
</feature>
<feature type="transmembrane region" description="Helical" evidence="10">
    <location>
        <begin position="607"/>
        <end position="629"/>
    </location>
</feature>
<dbReference type="InterPro" id="IPR026082">
    <property type="entry name" value="ABCA"/>
</dbReference>
<dbReference type="GO" id="GO:0140359">
    <property type="term" value="F:ABC-type transporter activity"/>
    <property type="evidence" value="ECO:0007669"/>
    <property type="project" value="InterPro"/>
</dbReference>
<evidence type="ECO:0000256" key="2">
    <source>
        <dbReference type="ARBA" id="ARBA00008869"/>
    </source>
</evidence>
<feature type="transmembrane region" description="Helical" evidence="10">
    <location>
        <begin position="1669"/>
        <end position="1688"/>
    </location>
</feature>
<dbReference type="FunFam" id="3.40.50.300:FF:000335">
    <property type="entry name" value="ATP binding cassette subfamily A member 5"/>
    <property type="match status" value="1"/>
</dbReference>
<evidence type="ECO:0000256" key="9">
    <source>
        <dbReference type="SAM" id="MobiDB-lite"/>
    </source>
</evidence>
<evidence type="ECO:0000256" key="6">
    <source>
        <dbReference type="ARBA" id="ARBA00022840"/>
    </source>
</evidence>
<feature type="transmembrane region" description="Helical" evidence="10">
    <location>
        <begin position="1639"/>
        <end position="1662"/>
    </location>
</feature>
<feature type="region of interest" description="Disordered" evidence="9">
    <location>
        <begin position="2175"/>
        <end position="2268"/>
    </location>
</feature>
<feature type="transmembrane region" description="Helical" evidence="10">
    <location>
        <begin position="714"/>
        <end position="734"/>
    </location>
</feature>
<evidence type="ECO:0000313" key="13">
    <source>
        <dbReference type="Proteomes" id="UP000614601"/>
    </source>
</evidence>
<feature type="transmembrane region" description="Helical" evidence="10">
    <location>
        <begin position="649"/>
        <end position="673"/>
    </location>
</feature>
<dbReference type="Gene3D" id="3.40.50.300">
    <property type="entry name" value="P-loop containing nucleotide triphosphate hydrolases"/>
    <property type="match status" value="2"/>
</dbReference>
<keyword evidence="3" id="KW-0813">Transport</keyword>
<feature type="transmembrane region" description="Helical" evidence="10">
    <location>
        <begin position="786"/>
        <end position="807"/>
    </location>
</feature>
<keyword evidence="5" id="KW-0547">Nucleotide-binding</keyword>
<dbReference type="Proteomes" id="UP000783686">
    <property type="component" value="Unassembled WGS sequence"/>
</dbReference>
<evidence type="ECO:0000256" key="10">
    <source>
        <dbReference type="SAM" id="Phobius"/>
    </source>
</evidence>
<evidence type="ECO:0000256" key="8">
    <source>
        <dbReference type="ARBA" id="ARBA00023136"/>
    </source>
</evidence>
<feature type="transmembrane region" description="Helical" evidence="10">
    <location>
        <begin position="740"/>
        <end position="765"/>
    </location>
</feature>
<dbReference type="PROSITE" id="PS50893">
    <property type="entry name" value="ABC_TRANSPORTER_2"/>
    <property type="match status" value="2"/>
</dbReference>
<dbReference type="OrthoDB" id="10255969at2759"/>
<dbReference type="InterPro" id="IPR003439">
    <property type="entry name" value="ABC_transporter-like_ATP-bd"/>
</dbReference>
<keyword evidence="6" id="KW-0067">ATP-binding</keyword>
<proteinExistence type="inferred from homology"/>
<dbReference type="PANTHER" id="PTHR19229">
    <property type="entry name" value="ATP-BINDING CASSETTE TRANSPORTER SUBFAMILY A ABCA"/>
    <property type="match status" value="1"/>
</dbReference>
<dbReference type="InterPro" id="IPR013525">
    <property type="entry name" value="ABC2_TM"/>
</dbReference>
<dbReference type="SMART" id="SM00382">
    <property type="entry name" value="AAA"/>
    <property type="match status" value="2"/>
</dbReference>
<dbReference type="Proteomes" id="UP000614601">
    <property type="component" value="Unassembled WGS sequence"/>
</dbReference>
<dbReference type="FunFam" id="3.40.50.300:FF:002832">
    <property type="entry name" value="ABC Transporter family"/>
    <property type="match status" value="1"/>
</dbReference>
<comment type="caution">
    <text evidence="12">The sequence shown here is derived from an EMBL/GenBank/DDBJ whole genome shotgun (WGS) entry which is preliminary data.</text>
</comment>
<organism evidence="12 13">
    <name type="scientific">Bursaphelenchus okinawaensis</name>
    <dbReference type="NCBI Taxonomy" id="465554"/>
    <lineage>
        <taxon>Eukaryota</taxon>
        <taxon>Metazoa</taxon>
        <taxon>Ecdysozoa</taxon>
        <taxon>Nematoda</taxon>
        <taxon>Chromadorea</taxon>
        <taxon>Rhabditida</taxon>
        <taxon>Tylenchina</taxon>
        <taxon>Tylenchomorpha</taxon>
        <taxon>Aphelenchoidea</taxon>
        <taxon>Aphelenchoididae</taxon>
        <taxon>Bursaphelenchus</taxon>
    </lineage>
</organism>
<dbReference type="GO" id="GO:0005524">
    <property type="term" value="F:ATP binding"/>
    <property type="evidence" value="ECO:0007669"/>
    <property type="project" value="UniProtKB-KW"/>
</dbReference>
<keyword evidence="8 10" id="KW-0472">Membrane</keyword>
<sequence>MVSFTKQLGLLLWKAYVIRKKKKILLAVEVLVPLLLFLLIVLIRTRNFTTIYPHCHYDARALPSAGLLPFIHGFLCSFSNKCYNRTTTDDEFADIQDENRESILIKLAHDVALILSELGNTPSTVSEAIKMAAMYIHHYAHPDDGFNEARIPFSVLFRSSDDMTALFSALGYKEVDNDKFRNLYLSSQWPLCALIMRSKGNPIHLLCEEDFLDMCFDWSMVAEPRPSLCLNAFILLGMDLQRYVDPDGLLLRILSYSVADQSELQRLNASSLKTSTVNSKLKEIGKELDFIDFSLDKIFCGNFSESAGLDSPDEKVNSGAFSDIFRDVYSFIRRANPAAHGGNSTFCDNIIVNDLPHCSNQFMNLKLVKPVVHGYILVSPDTPLVRQVVGELEDKFKEWNYWKDLLHDFEMTAEDLQTALNESDLPLAAEHIAEVLDWDEKTKTLVMDLLGNSSNPNGLFIIMKNMVASINNNTDCLRMDRIRYVADESEMERIAYCLTEESHYMAGIVFEDFDNQTTKIPDVVKYKIRYEHSLVDSTKRYRDVISMKSRDRPLFDVRYVTFGYAFMQDILERSLIKYATNVTVEHGLRMQQEPFPCVLLDTFDVTMFLSLFIILLWMTPACFLVKNIVHEKEMRLKEMMRIMGMGDVIHWMVWALQTLLMNTVAIVLIVVMLKYGGIMKHASVGLMFLTMFPFATACAAQCVFISTFFSRANLATPCTALMFFVFYIPFFLSFNTGDLTFLIFTLLLPQSAIGYAFIILATANLETDAAFHRVIYMKFFGTEIQYFHVLIALAVDTIMYSVAAWYISAVFPGDYGIAQPFYFFLTKRYWFGVGEGTHKISDEDDEICEDVEAVEGSVAIRILHMTKVYSNNTKALDDLHVNFYENQITGFLGHNGAGKTTTMSILCGLYPPSEGTARVYHMDIRTDMTEIRKTLGICPQHNILFDEMTVEEQLYFYGYLKNIPRTELGGQVDVMIQDLGLTSRRKFLVDQLSGGMKRKLCIGIALMGGSKLVILDEPTAGIDAHARRSIWALLEKHKPRRTILLSTHHMDEAQILSDRIVIVSEGKLRAAGSMNFLKGRFSVGYTLIMELKSTHHNRPVGNTKAELGELLTKARIQDFKLMEESNALLTYRIPIQTSPTEFQRLFALLSDRKDDLHIDKFALNGPSLQDVFLAAAPQKDIHLKKASGFMEKVKQKLLYRSRNYVVEADESKRCMEPEDHDLNHPPMGTISSTTYLRFQQFTALLKKRIQITKRSPFAILFELLLPLIAFFAAEIYVVYQFPSETQRVMNEQPPIPMDSALYGEEVSRYIGVWNTSSSTTKYISSLLENPGPGLGCVMPYPLYGYRAKLNYQRCYDTAPVNNTLVYPITPPPYSIALNFSCDSTLGWQCSAEYPDDVLQKIVFNTTEYVYNVIERNISEFRMATFANTSMSTYGIIGGYEYGQRNPKALTTPGVVRAQLCIMVSYDAFNVSFDKINFTVNEVLSQYELLTHTDPFLVDNITLDRALVSLVRKLDTEELVKVWFNNKAWTSIPTNINTHYNSVLRYLKKTLKLSNSSQYVGILNVNHPIPQSATDTLDNNSFMQKVGITRVIMIILVVSIILASFSMLLVEENVTNSKNLQRIFGVPSWLYYFTNSIYDFVIYLCCVIILFAGLCAIGVDLFIFNGEAVLVTFLVFFLFGLSCLPWVYVFQYAFKIPSLSFGVQSITFYLMGVASALTIVILENMQLEDDIALTTAHNICSQLFKAIPLYNLGMSIFRMTVCNNILMFAKRYLKGIRRPELIDEIPLPSLFQKNLVGQHLVALACNAIVYNVLCLLFEYRDSIIKFRRNWERLKTKQLIRKENLTSSKDVRQEQELVENLDDYENYGLVVKNLAKSYDGKNLVVKGVSFAAEKGECFGLLGVNGAGKTTTFSMLTGFLNVGYGEIIVDGESRSSSVSFRNVGYCPQFDALFPKLTAIEHLEFYAKIRGIKSADISASVSWAIDHMQLKPYALEIAKSYSGGNKRKLSAAIAIITDPNVVLLDEPSAGMDPRSQKFMWDLITDLKQNNRTVIMTSHSMEECEALCNRTAIMVQGKFYCIGTIQSLKERFGGGYTLNVKLESDTDMKTCQKLVQEMLPDAKCMTSNLCTLMFSVPLSNTSLVKMFDALKTIETKMKLLDFSVFQTTLDDVFVNLARSAESGTTSSDLESEDSAEEKHDKINNTKTTDGAKKNNSKDDGNPHRNGTLDKKDKSMDNVQQKNSESSANKDNSSTSQDNHNHANPISNPTDSRL</sequence>
<dbReference type="SUPFAM" id="SSF52540">
    <property type="entry name" value="P-loop containing nucleoside triphosphate hydrolases"/>
    <property type="match status" value="2"/>
</dbReference>
<dbReference type="InterPro" id="IPR017871">
    <property type="entry name" value="ABC_transporter-like_CS"/>
</dbReference>
<keyword evidence="7 10" id="KW-1133">Transmembrane helix</keyword>
<accession>A0A811JT03</accession>
<feature type="transmembrane region" description="Helical" evidence="10">
    <location>
        <begin position="1590"/>
        <end position="1609"/>
    </location>
</feature>
<keyword evidence="13" id="KW-1185">Reference proteome</keyword>
<feature type="transmembrane region" description="Helical" evidence="10">
    <location>
        <begin position="1700"/>
        <end position="1721"/>
    </location>
</feature>
<dbReference type="PANTHER" id="PTHR19229:SF260">
    <property type="entry name" value="ABC TRANSPORTER DOMAIN-CONTAINING PROTEIN"/>
    <property type="match status" value="1"/>
</dbReference>
<gene>
    <name evidence="12" type="ORF">BOKJ2_LOCUS1080</name>
</gene>
<feature type="transmembrane region" description="Helical" evidence="10">
    <location>
        <begin position="685"/>
        <end position="707"/>
    </location>
</feature>
<evidence type="ECO:0000256" key="3">
    <source>
        <dbReference type="ARBA" id="ARBA00022448"/>
    </source>
</evidence>
<protein>
    <recommendedName>
        <fullName evidence="11">ABC transporter domain-containing protein</fullName>
    </recommendedName>
</protein>
<dbReference type="CDD" id="cd03263">
    <property type="entry name" value="ABC_subfamily_A"/>
    <property type="match status" value="2"/>
</dbReference>
<evidence type="ECO:0000313" key="12">
    <source>
        <dbReference type="EMBL" id="CAD5206396.1"/>
    </source>
</evidence>
<feature type="domain" description="ABC transporter" evidence="11">
    <location>
        <begin position="1867"/>
        <end position="2096"/>
    </location>
</feature>
<dbReference type="GO" id="GO:0016020">
    <property type="term" value="C:membrane"/>
    <property type="evidence" value="ECO:0007669"/>
    <property type="project" value="UniProtKB-SubCell"/>
</dbReference>
<feature type="transmembrane region" description="Helical" evidence="10">
    <location>
        <begin position="1748"/>
        <end position="1768"/>
    </location>
</feature>
<dbReference type="PROSITE" id="PS00211">
    <property type="entry name" value="ABC_TRANSPORTER_1"/>
    <property type="match status" value="1"/>
</dbReference>
<dbReference type="EMBL" id="CAJFDH010000001">
    <property type="protein sequence ID" value="CAD5206396.1"/>
    <property type="molecule type" value="Genomic_DNA"/>
</dbReference>
<dbReference type="Pfam" id="PF12698">
    <property type="entry name" value="ABC2_membrane_3"/>
    <property type="match status" value="2"/>
</dbReference>
<comment type="similarity">
    <text evidence="2">Belongs to the ABC transporter superfamily. ABCA family.</text>
</comment>